<comment type="catalytic activity">
    <reaction evidence="1 9">
        <text>N-(5-phospho-beta-D-ribosyl)anthranilate = 1-(2-carboxyphenylamino)-1-deoxy-D-ribulose 5-phosphate</text>
        <dbReference type="Rhea" id="RHEA:21540"/>
        <dbReference type="ChEBI" id="CHEBI:18277"/>
        <dbReference type="ChEBI" id="CHEBI:58613"/>
        <dbReference type="EC" id="5.3.1.24"/>
    </reaction>
</comment>
<dbReference type="PANTHER" id="PTHR42894">
    <property type="entry name" value="N-(5'-PHOSPHORIBOSYL)ANTHRANILATE ISOMERASE"/>
    <property type="match status" value="1"/>
</dbReference>
<dbReference type="InterPro" id="IPR044643">
    <property type="entry name" value="TrpF_fam"/>
</dbReference>
<dbReference type="EC" id="5.3.1.24" evidence="3 9"/>
<sequence>MTQQAAPRIKICGLKDIETIEAMDGLPINEIGFVFAKSKRQVTPETAATLIEAANRLAARGGNRPNAAGVFVDPTLEELEDILAVAPLDIVQLHGNESPGFCQMVKDRFQVQVWKALGMKPAEHTEAAEPQSAVLRITPFKGGVDAILIDSAGGGTGHTFDWETIKEYLVAARSIKLPLYVAGGLHADNVQELLNVYAPDGIDVSSGVETEGRKDIQKIRLFVRRVMEA</sequence>
<organism evidence="11 12">
    <name type="scientific">Paenibacillus harenae</name>
    <dbReference type="NCBI Taxonomy" id="306543"/>
    <lineage>
        <taxon>Bacteria</taxon>
        <taxon>Bacillati</taxon>
        <taxon>Bacillota</taxon>
        <taxon>Bacilli</taxon>
        <taxon>Bacillales</taxon>
        <taxon>Paenibacillaceae</taxon>
        <taxon>Paenibacillus</taxon>
    </lineage>
</organism>
<dbReference type="EMBL" id="JAUSSU010000002">
    <property type="protein sequence ID" value="MDQ0111524.1"/>
    <property type="molecule type" value="Genomic_DNA"/>
</dbReference>
<evidence type="ECO:0000259" key="10">
    <source>
        <dbReference type="Pfam" id="PF00697"/>
    </source>
</evidence>
<feature type="domain" description="N-(5'phosphoribosyl) anthranilate isomerase (PRAI)" evidence="10">
    <location>
        <begin position="9"/>
        <end position="224"/>
    </location>
</feature>
<name>A0ABT9TZA7_PAEHA</name>
<keyword evidence="7 9" id="KW-0057">Aromatic amino acid biosynthesis</keyword>
<dbReference type="InterPro" id="IPR001240">
    <property type="entry name" value="PRAI_dom"/>
</dbReference>
<dbReference type="PANTHER" id="PTHR42894:SF1">
    <property type="entry name" value="N-(5'-PHOSPHORIBOSYL)ANTHRANILATE ISOMERASE"/>
    <property type="match status" value="1"/>
</dbReference>
<keyword evidence="6 9" id="KW-0822">Tryptophan biosynthesis</keyword>
<dbReference type="Gene3D" id="3.20.20.70">
    <property type="entry name" value="Aldolase class I"/>
    <property type="match status" value="1"/>
</dbReference>
<comment type="caution">
    <text evidence="11">The sequence shown here is derived from an EMBL/GenBank/DDBJ whole genome shotgun (WGS) entry which is preliminary data.</text>
</comment>
<keyword evidence="5 9" id="KW-0028">Amino-acid biosynthesis</keyword>
<evidence type="ECO:0000313" key="12">
    <source>
        <dbReference type="Proteomes" id="UP001229346"/>
    </source>
</evidence>
<dbReference type="InterPro" id="IPR013785">
    <property type="entry name" value="Aldolase_TIM"/>
</dbReference>
<dbReference type="SUPFAM" id="SSF51366">
    <property type="entry name" value="Ribulose-phoshate binding barrel"/>
    <property type="match status" value="1"/>
</dbReference>
<accession>A0ABT9TZA7</accession>
<evidence type="ECO:0000256" key="8">
    <source>
        <dbReference type="ARBA" id="ARBA00023235"/>
    </source>
</evidence>
<dbReference type="Proteomes" id="UP001229346">
    <property type="component" value="Unassembled WGS sequence"/>
</dbReference>
<comment type="pathway">
    <text evidence="2 9">Amino-acid biosynthesis; L-tryptophan biosynthesis; L-tryptophan from chorismate: step 3/5.</text>
</comment>
<keyword evidence="8 9" id="KW-0413">Isomerase</keyword>
<dbReference type="RefSeq" id="WP_307201576.1">
    <property type="nucleotide sequence ID" value="NZ_JAUSSU010000002.1"/>
</dbReference>
<evidence type="ECO:0000256" key="3">
    <source>
        <dbReference type="ARBA" id="ARBA00012572"/>
    </source>
</evidence>
<evidence type="ECO:0000256" key="9">
    <source>
        <dbReference type="HAMAP-Rule" id="MF_00135"/>
    </source>
</evidence>
<evidence type="ECO:0000256" key="6">
    <source>
        <dbReference type="ARBA" id="ARBA00022822"/>
    </source>
</evidence>
<evidence type="ECO:0000256" key="1">
    <source>
        <dbReference type="ARBA" id="ARBA00001164"/>
    </source>
</evidence>
<evidence type="ECO:0000256" key="5">
    <source>
        <dbReference type="ARBA" id="ARBA00022605"/>
    </source>
</evidence>
<dbReference type="InterPro" id="IPR011060">
    <property type="entry name" value="RibuloseP-bd_barrel"/>
</dbReference>
<reference evidence="11 12" key="1">
    <citation type="submission" date="2023-07" db="EMBL/GenBank/DDBJ databases">
        <title>Sorghum-associated microbial communities from plants grown in Nebraska, USA.</title>
        <authorList>
            <person name="Schachtman D."/>
        </authorList>
    </citation>
    <scope>NUCLEOTIDE SEQUENCE [LARGE SCALE GENOMIC DNA]</scope>
    <source>
        <strain evidence="11 12">CC482</strain>
    </source>
</reference>
<gene>
    <name evidence="9" type="primary">trpF</name>
    <name evidence="11" type="ORF">J2T15_000957</name>
</gene>
<evidence type="ECO:0000256" key="4">
    <source>
        <dbReference type="ARBA" id="ARBA00022272"/>
    </source>
</evidence>
<evidence type="ECO:0000256" key="7">
    <source>
        <dbReference type="ARBA" id="ARBA00023141"/>
    </source>
</evidence>
<evidence type="ECO:0000313" key="11">
    <source>
        <dbReference type="EMBL" id="MDQ0111524.1"/>
    </source>
</evidence>
<comment type="similarity">
    <text evidence="9">Belongs to the TrpF family.</text>
</comment>
<keyword evidence="12" id="KW-1185">Reference proteome</keyword>
<dbReference type="HAMAP" id="MF_00135">
    <property type="entry name" value="PRAI"/>
    <property type="match status" value="1"/>
</dbReference>
<dbReference type="CDD" id="cd00405">
    <property type="entry name" value="PRAI"/>
    <property type="match status" value="1"/>
</dbReference>
<protein>
    <recommendedName>
        <fullName evidence="4 9">N-(5'-phosphoribosyl)anthranilate isomerase</fullName>
        <shortName evidence="9">PRAI</shortName>
        <ecNumber evidence="3 9">5.3.1.24</ecNumber>
    </recommendedName>
</protein>
<dbReference type="Pfam" id="PF00697">
    <property type="entry name" value="PRAI"/>
    <property type="match status" value="1"/>
</dbReference>
<dbReference type="GO" id="GO:0004640">
    <property type="term" value="F:phosphoribosylanthranilate isomerase activity"/>
    <property type="evidence" value="ECO:0007669"/>
    <property type="project" value="UniProtKB-EC"/>
</dbReference>
<evidence type="ECO:0000256" key="2">
    <source>
        <dbReference type="ARBA" id="ARBA00004664"/>
    </source>
</evidence>
<proteinExistence type="inferred from homology"/>